<dbReference type="Gene3D" id="2.60.40.150">
    <property type="entry name" value="C2 domain"/>
    <property type="match status" value="1"/>
</dbReference>
<gene>
    <name evidence="1" type="ORF">HICCMSTLAB_LOCUS3840</name>
</gene>
<organism evidence="1 2">
    <name type="scientific">Cotesia congregata</name>
    <name type="common">Parasitoid wasp</name>
    <name type="synonym">Apanteles congregatus</name>
    <dbReference type="NCBI Taxonomy" id="51543"/>
    <lineage>
        <taxon>Eukaryota</taxon>
        <taxon>Metazoa</taxon>
        <taxon>Ecdysozoa</taxon>
        <taxon>Arthropoda</taxon>
        <taxon>Hexapoda</taxon>
        <taxon>Insecta</taxon>
        <taxon>Pterygota</taxon>
        <taxon>Neoptera</taxon>
        <taxon>Endopterygota</taxon>
        <taxon>Hymenoptera</taxon>
        <taxon>Apocrita</taxon>
        <taxon>Ichneumonoidea</taxon>
        <taxon>Braconidae</taxon>
        <taxon>Microgastrinae</taxon>
        <taxon>Cotesia</taxon>
    </lineage>
</organism>
<dbReference type="InterPro" id="IPR035892">
    <property type="entry name" value="C2_domain_sf"/>
</dbReference>
<name>A0A8J2H827_COTCN</name>
<dbReference type="SUPFAM" id="SSF49562">
    <property type="entry name" value="C2 domain (Calcium/lipid-binding domain, CaLB)"/>
    <property type="match status" value="1"/>
</dbReference>
<dbReference type="Proteomes" id="UP000786811">
    <property type="component" value="Unassembled WGS sequence"/>
</dbReference>
<evidence type="ECO:0000313" key="2">
    <source>
        <dbReference type="Proteomes" id="UP000786811"/>
    </source>
</evidence>
<protein>
    <submittedName>
        <fullName evidence="1">Similar to unc-13: Phorbol ester/diacylglycerol-binding protein unc-13 (Caenorhabditis elegans)</fullName>
    </submittedName>
</protein>
<accession>A0A8J2H827</accession>
<dbReference type="EMBL" id="CAJNRD030001118">
    <property type="protein sequence ID" value="CAG5083443.1"/>
    <property type="molecule type" value="Genomic_DNA"/>
</dbReference>
<reference evidence="1" key="1">
    <citation type="submission" date="2021-04" db="EMBL/GenBank/DDBJ databases">
        <authorList>
            <person name="Chebbi M.A.C M."/>
        </authorList>
    </citation>
    <scope>NUCLEOTIDE SEQUENCE</scope>
</reference>
<dbReference type="AlphaFoldDB" id="A0A8J2H827"/>
<proteinExistence type="predicted"/>
<dbReference type="OrthoDB" id="5831756at2759"/>
<sequence>MTKRARVNENWVKGHWRLFDSELKGVVRRFSPCYFTETNDVNTGLLVEVWSKGMLWDRALGYHYIPLPEVSYANENFTSV</sequence>
<comment type="caution">
    <text evidence="1">The sequence shown here is derived from an EMBL/GenBank/DDBJ whole genome shotgun (WGS) entry which is preliminary data.</text>
</comment>
<keyword evidence="2" id="KW-1185">Reference proteome</keyword>
<evidence type="ECO:0000313" key="1">
    <source>
        <dbReference type="EMBL" id="CAG5083443.1"/>
    </source>
</evidence>